<evidence type="ECO:0000313" key="1">
    <source>
        <dbReference type="EMBL" id="KAJ1140916.1"/>
    </source>
</evidence>
<proteinExistence type="predicted"/>
<dbReference type="EMBL" id="JANPWB010000010">
    <property type="protein sequence ID" value="KAJ1140916.1"/>
    <property type="molecule type" value="Genomic_DNA"/>
</dbReference>
<name>A0AAV7QK57_PLEWA</name>
<feature type="non-terminal residue" evidence="1">
    <location>
        <position position="51"/>
    </location>
</feature>
<reference evidence="1" key="1">
    <citation type="journal article" date="2022" name="bioRxiv">
        <title>Sequencing and chromosome-scale assembly of the giantPleurodeles waltlgenome.</title>
        <authorList>
            <person name="Brown T."/>
            <person name="Elewa A."/>
            <person name="Iarovenko S."/>
            <person name="Subramanian E."/>
            <person name="Araus A.J."/>
            <person name="Petzold A."/>
            <person name="Susuki M."/>
            <person name="Suzuki K.-i.T."/>
            <person name="Hayashi T."/>
            <person name="Toyoda A."/>
            <person name="Oliveira C."/>
            <person name="Osipova E."/>
            <person name="Leigh N.D."/>
            <person name="Simon A."/>
            <person name="Yun M.H."/>
        </authorList>
    </citation>
    <scope>NUCLEOTIDE SEQUENCE</scope>
    <source>
        <strain evidence="1">20211129_DDA</strain>
        <tissue evidence="1">Liver</tissue>
    </source>
</reference>
<dbReference type="Proteomes" id="UP001066276">
    <property type="component" value="Chromosome 6"/>
</dbReference>
<dbReference type="AlphaFoldDB" id="A0AAV7QK57"/>
<protein>
    <submittedName>
        <fullName evidence="1">Uncharacterized protein</fullName>
    </submittedName>
</protein>
<organism evidence="1 2">
    <name type="scientific">Pleurodeles waltl</name>
    <name type="common">Iberian ribbed newt</name>
    <dbReference type="NCBI Taxonomy" id="8319"/>
    <lineage>
        <taxon>Eukaryota</taxon>
        <taxon>Metazoa</taxon>
        <taxon>Chordata</taxon>
        <taxon>Craniata</taxon>
        <taxon>Vertebrata</taxon>
        <taxon>Euteleostomi</taxon>
        <taxon>Amphibia</taxon>
        <taxon>Batrachia</taxon>
        <taxon>Caudata</taxon>
        <taxon>Salamandroidea</taxon>
        <taxon>Salamandridae</taxon>
        <taxon>Pleurodelinae</taxon>
        <taxon>Pleurodeles</taxon>
    </lineage>
</organism>
<evidence type="ECO:0000313" key="2">
    <source>
        <dbReference type="Proteomes" id="UP001066276"/>
    </source>
</evidence>
<keyword evidence="2" id="KW-1185">Reference proteome</keyword>
<sequence>MLRGNFTRLEEACRQGSFCGPGVVWSNLGRVRSSPCISRPGSPEMKKKNKS</sequence>
<accession>A0AAV7QK57</accession>
<gene>
    <name evidence="1" type="ORF">NDU88_007253</name>
</gene>
<comment type="caution">
    <text evidence="1">The sequence shown here is derived from an EMBL/GenBank/DDBJ whole genome shotgun (WGS) entry which is preliminary data.</text>
</comment>